<gene>
    <name evidence="2" type="ORF">HYPSUDRAFT_669409</name>
</gene>
<protein>
    <submittedName>
        <fullName evidence="2">Uncharacterized protein</fullName>
    </submittedName>
</protein>
<name>A0A0D2L5R9_HYPSF</name>
<feature type="region of interest" description="Disordered" evidence="1">
    <location>
        <begin position="57"/>
        <end position="79"/>
    </location>
</feature>
<sequence length="79" mass="8729">MTSEQELMRIVQTQKTKISDLEGKIKQLQAELQRDKGYIATLNSKCQTLEGKVQQYQTSASTGGGPGYFPGGFNPLPHQ</sequence>
<dbReference type="EMBL" id="KN817552">
    <property type="protein sequence ID" value="KJA22182.1"/>
    <property type="molecule type" value="Genomic_DNA"/>
</dbReference>
<dbReference type="Gene3D" id="1.20.5.340">
    <property type="match status" value="1"/>
</dbReference>
<evidence type="ECO:0000313" key="2">
    <source>
        <dbReference type="EMBL" id="KJA22182.1"/>
    </source>
</evidence>
<keyword evidence="3" id="KW-1185">Reference proteome</keyword>
<accession>A0A0D2L5R9</accession>
<organism evidence="2 3">
    <name type="scientific">Hypholoma sublateritium (strain FD-334 SS-4)</name>
    <dbReference type="NCBI Taxonomy" id="945553"/>
    <lineage>
        <taxon>Eukaryota</taxon>
        <taxon>Fungi</taxon>
        <taxon>Dikarya</taxon>
        <taxon>Basidiomycota</taxon>
        <taxon>Agaricomycotina</taxon>
        <taxon>Agaricomycetes</taxon>
        <taxon>Agaricomycetidae</taxon>
        <taxon>Agaricales</taxon>
        <taxon>Agaricineae</taxon>
        <taxon>Strophariaceae</taxon>
        <taxon>Hypholoma</taxon>
    </lineage>
</organism>
<proteinExistence type="predicted"/>
<evidence type="ECO:0000256" key="1">
    <source>
        <dbReference type="SAM" id="MobiDB-lite"/>
    </source>
</evidence>
<reference evidence="3" key="1">
    <citation type="submission" date="2014-04" db="EMBL/GenBank/DDBJ databases">
        <title>Evolutionary Origins and Diversification of the Mycorrhizal Mutualists.</title>
        <authorList>
            <consortium name="DOE Joint Genome Institute"/>
            <consortium name="Mycorrhizal Genomics Consortium"/>
            <person name="Kohler A."/>
            <person name="Kuo A."/>
            <person name="Nagy L.G."/>
            <person name="Floudas D."/>
            <person name="Copeland A."/>
            <person name="Barry K.W."/>
            <person name="Cichocki N."/>
            <person name="Veneault-Fourrey C."/>
            <person name="LaButti K."/>
            <person name="Lindquist E.A."/>
            <person name="Lipzen A."/>
            <person name="Lundell T."/>
            <person name="Morin E."/>
            <person name="Murat C."/>
            <person name="Riley R."/>
            <person name="Ohm R."/>
            <person name="Sun H."/>
            <person name="Tunlid A."/>
            <person name="Henrissat B."/>
            <person name="Grigoriev I.V."/>
            <person name="Hibbett D.S."/>
            <person name="Martin F."/>
        </authorList>
    </citation>
    <scope>NUCLEOTIDE SEQUENCE [LARGE SCALE GENOMIC DNA]</scope>
    <source>
        <strain evidence="3">FD-334 SS-4</strain>
    </source>
</reference>
<evidence type="ECO:0000313" key="3">
    <source>
        <dbReference type="Proteomes" id="UP000054270"/>
    </source>
</evidence>
<dbReference type="Proteomes" id="UP000054270">
    <property type="component" value="Unassembled WGS sequence"/>
</dbReference>
<dbReference type="AlphaFoldDB" id="A0A0D2L5R9"/>